<dbReference type="PANTHER" id="PTHR21248">
    <property type="entry name" value="CARDIOLIPIN SYNTHASE"/>
    <property type="match status" value="1"/>
</dbReference>
<evidence type="ECO:0000313" key="3">
    <source>
        <dbReference type="Proteomes" id="UP001324185"/>
    </source>
</evidence>
<feature type="domain" description="PLD phosphodiesterase" evidence="1">
    <location>
        <begin position="287"/>
        <end position="314"/>
    </location>
</feature>
<dbReference type="Proteomes" id="UP001324185">
    <property type="component" value="Chromosome"/>
</dbReference>
<dbReference type="SUPFAM" id="SSF56024">
    <property type="entry name" value="Phospholipase D/nuclease"/>
    <property type="match status" value="2"/>
</dbReference>
<protein>
    <submittedName>
        <fullName evidence="2">Phospholipase D-like domain-containing protein</fullName>
    </submittedName>
</protein>
<dbReference type="PANTHER" id="PTHR21248:SF22">
    <property type="entry name" value="PHOSPHOLIPASE D"/>
    <property type="match status" value="1"/>
</dbReference>
<organism evidence="2 3">
    <name type="scientific">Kangiella aquimarina</name>
    <dbReference type="NCBI Taxonomy" id="261965"/>
    <lineage>
        <taxon>Bacteria</taxon>
        <taxon>Pseudomonadati</taxon>
        <taxon>Pseudomonadota</taxon>
        <taxon>Gammaproteobacteria</taxon>
        <taxon>Kangiellales</taxon>
        <taxon>Kangiellaceae</taxon>
        <taxon>Kangiella</taxon>
    </lineage>
</organism>
<dbReference type="CDD" id="cd09159">
    <property type="entry name" value="PLDc_ybhO_like_2"/>
    <property type="match status" value="1"/>
</dbReference>
<dbReference type="InterPro" id="IPR025202">
    <property type="entry name" value="PLD-like_dom"/>
</dbReference>
<sequence>MHSIIDTNPSVCGCLESLSIGSESFCVFNEGDALYASMLDSIAKAENSILLESYIFADDSLGQQFCRALIERAMAGVKVKVHIDAAGSLFWFSRGMQNHMRIHGIQLRWFHRWSWRRPWRYNRRNHRKLLIVDNRIAYLGGFNIHKENSRKYYGDDRWRDTHVSFDGTLVAVAAQLFDAFWRGKLRTQPMQKAEGSKLLHNQTLTCRHRLSCVYGEAFSNAKKYIFLTTPYFVPDNHTLRQLCKAAERGVDVRLLVPRQTDVRIARWAARHIYTHLLESGVKIYEYLPRVLHAKTVVIDDNCSIVGTSNLDYRSLFINYELNLATVDQKLAGELKQQFMQDLTLAERILSQVWERRGGLPRWQGRVAMIIKRWL</sequence>
<name>A0ABZ0X246_9GAMM</name>
<evidence type="ECO:0000259" key="1">
    <source>
        <dbReference type="PROSITE" id="PS50035"/>
    </source>
</evidence>
<dbReference type="Gene3D" id="3.30.870.10">
    <property type="entry name" value="Endonuclease Chain A"/>
    <property type="match status" value="2"/>
</dbReference>
<reference evidence="2 3" key="1">
    <citation type="submission" date="2023-11" db="EMBL/GenBank/DDBJ databases">
        <title>MicrobeMod: A computational toolkit for identifying prokaryotic methylation and restriction-modification with nanopore sequencing.</title>
        <authorList>
            <person name="Crits-Christoph A."/>
            <person name="Kang S.C."/>
            <person name="Lee H."/>
            <person name="Ostrov N."/>
        </authorList>
    </citation>
    <scope>NUCLEOTIDE SEQUENCE [LARGE SCALE GENOMIC DNA]</scope>
    <source>
        <strain evidence="2 3">DSMZ 16071</strain>
    </source>
</reference>
<accession>A0ABZ0X246</accession>
<evidence type="ECO:0000313" key="2">
    <source>
        <dbReference type="EMBL" id="WQG84446.1"/>
    </source>
</evidence>
<dbReference type="SMART" id="SM00155">
    <property type="entry name" value="PLDc"/>
    <property type="match status" value="2"/>
</dbReference>
<dbReference type="EMBL" id="CP140158">
    <property type="protein sequence ID" value="WQG84446.1"/>
    <property type="molecule type" value="Genomic_DNA"/>
</dbReference>
<dbReference type="CDD" id="cd09110">
    <property type="entry name" value="PLDc_CLS_1"/>
    <property type="match status" value="1"/>
</dbReference>
<keyword evidence="3" id="KW-1185">Reference proteome</keyword>
<dbReference type="InterPro" id="IPR001736">
    <property type="entry name" value="PLipase_D/transphosphatidylase"/>
</dbReference>
<dbReference type="RefSeq" id="WP_156823059.1">
    <property type="nucleotide sequence ID" value="NZ_CP140158.1"/>
</dbReference>
<feature type="domain" description="PLD phosphodiesterase" evidence="1">
    <location>
        <begin position="121"/>
        <end position="148"/>
    </location>
</feature>
<proteinExistence type="predicted"/>
<dbReference type="Pfam" id="PF13091">
    <property type="entry name" value="PLDc_2"/>
    <property type="match status" value="2"/>
</dbReference>
<dbReference type="PROSITE" id="PS50035">
    <property type="entry name" value="PLD"/>
    <property type="match status" value="2"/>
</dbReference>
<gene>
    <name evidence="2" type="ORF">SR900_08205</name>
</gene>